<dbReference type="GO" id="GO:0005524">
    <property type="term" value="F:ATP binding"/>
    <property type="evidence" value="ECO:0007669"/>
    <property type="project" value="UniProtKB-KW"/>
</dbReference>
<evidence type="ECO:0000313" key="12">
    <source>
        <dbReference type="EMBL" id="QBC45714.1"/>
    </source>
</evidence>
<accession>A0A7G3GEY3</accession>
<evidence type="ECO:0000256" key="6">
    <source>
        <dbReference type="ARBA" id="ARBA00022759"/>
    </source>
</evidence>
<dbReference type="Pfam" id="PF18766">
    <property type="entry name" value="SWI2_SNF2"/>
    <property type="match status" value="1"/>
</dbReference>
<dbReference type="PROSITE" id="PS51192">
    <property type="entry name" value="HELICASE_ATP_BIND_1"/>
    <property type="match status" value="1"/>
</dbReference>
<keyword evidence="13" id="KW-1185">Reference proteome</keyword>
<evidence type="ECO:0000313" key="13">
    <source>
        <dbReference type="Proteomes" id="UP000515917"/>
    </source>
</evidence>
<protein>
    <recommendedName>
        <fullName evidence="10">Type I restriction enzyme endonuclease subunit</fullName>
        <shortName evidence="10">R protein</shortName>
        <ecNumber evidence="10">3.1.21.3</ecNumber>
    </recommendedName>
</protein>
<dbReference type="Pfam" id="PF22679">
    <property type="entry name" value="T1R_D3-like"/>
    <property type="match status" value="1"/>
</dbReference>
<dbReference type="InterPro" id="IPR014001">
    <property type="entry name" value="Helicase_ATP-bd"/>
</dbReference>
<dbReference type="CDD" id="cd18800">
    <property type="entry name" value="SF2_C_EcoR124I-like"/>
    <property type="match status" value="1"/>
</dbReference>
<dbReference type="PANTHER" id="PTHR30195:SF15">
    <property type="entry name" value="TYPE I RESTRICTION ENZYME HINDI ENDONUCLEASE SUBUNIT"/>
    <property type="match status" value="1"/>
</dbReference>
<gene>
    <name evidence="12" type="ORF">C1H71_11080</name>
</gene>
<dbReference type="REBASE" id="300884">
    <property type="entry name" value="Ifl194ORF11065P"/>
</dbReference>
<dbReference type="CDD" id="cd18030">
    <property type="entry name" value="DEXHc_RE_I_HsdR"/>
    <property type="match status" value="1"/>
</dbReference>
<keyword evidence="8 10" id="KW-0067">ATP-binding</keyword>
<dbReference type="InterPro" id="IPR007409">
    <property type="entry name" value="Restrct_endonuc_type1_HsdR_N"/>
</dbReference>
<dbReference type="Pfam" id="PF11867">
    <property type="entry name" value="T1RH-like_C"/>
    <property type="match status" value="1"/>
</dbReference>
<dbReference type="SUPFAM" id="SSF52540">
    <property type="entry name" value="P-loop containing nucleoside triphosphate hydrolases"/>
    <property type="match status" value="2"/>
</dbReference>
<keyword evidence="4 10" id="KW-0547">Nucleotide-binding</keyword>
<dbReference type="InterPro" id="IPR055180">
    <property type="entry name" value="HsdR_RecA-like_helicase_dom_2"/>
</dbReference>
<keyword evidence="3" id="KW-0540">Nuclease</keyword>
<keyword evidence="9 10" id="KW-0238">DNA-binding</keyword>
<dbReference type="GO" id="GO:0003677">
    <property type="term" value="F:DNA binding"/>
    <property type="evidence" value="ECO:0007669"/>
    <property type="project" value="UniProtKB-KW"/>
</dbReference>
<feature type="domain" description="Helicase ATP-binding" evidence="11">
    <location>
        <begin position="292"/>
        <end position="456"/>
    </location>
</feature>
<dbReference type="AlphaFoldDB" id="A0A7G3GEY3"/>
<keyword evidence="6" id="KW-0255">Endonuclease</keyword>
<dbReference type="InterPro" id="IPR021810">
    <property type="entry name" value="T1RH-like_C"/>
</dbReference>
<dbReference type="GO" id="GO:0009035">
    <property type="term" value="F:type I site-specific deoxyribonuclease activity"/>
    <property type="evidence" value="ECO:0007669"/>
    <property type="project" value="UniProtKB-EC"/>
</dbReference>
<dbReference type="InterPro" id="IPR027417">
    <property type="entry name" value="P-loop_NTPase"/>
</dbReference>
<dbReference type="Gene3D" id="3.40.50.300">
    <property type="entry name" value="P-loop containing nucleotide triphosphate hydrolases"/>
    <property type="match status" value="2"/>
</dbReference>
<name>A0A7G3GEY3_9NEIS</name>
<proteinExistence type="inferred from homology"/>
<evidence type="ECO:0000256" key="5">
    <source>
        <dbReference type="ARBA" id="ARBA00022747"/>
    </source>
</evidence>
<dbReference type="EMBL" id="CP025781">
    <property type="protein sequence ID" value="QBC45714.1"/>
    <property type="molecule type" value="Genomic_DNA"/>
</dbReference>
<dbReference type="NCBIfam" id="TIGR00348">
    <property type="entry name" value="hsdR"/>
    <property type="match status" value="1"/>
</dbReference>
<dbReference type="Pfam" id="PF04313">
    <property type="entry name" value="HSDR_N"/>
    <property type="match status" value="1"/>
</dbReference>
<evidence type="ECO:0000256" key="4">
    <source>
        <dbReference type="ARBA" id="ARBA00022741"/>
    </source>
</evidence>
<comment type="function">
    <text evidence="10">Subunit R is required for both nuclease and ATPase activities, but not for modification.</text>
</comment>
<comment type="catalytic activity">
    <reaction evidence="1 10">
        <text>Endonucleolytic cleavage of DNA to give random double-stranded fragments with terminal 5'-phosphates, ATP is simultaneously hydrolyzed.</text>
        <dbReference type="EC" id="3.1.21.3"/>
    </reaction>
</comment>
<keyword evidence="12" id="KW-0347">Helicase</keyword>
<dbReference type="CDD" id="cd22332">
    <property type="entry name" value="HsdR_N"/>
    <property type="match status" value="1"/>
</dbReference>
<dbReference type="Proteomes" id="UP000515917">
    <property type="component" value="Chromosome"/>
</dbReference>
<evidence type="ECO:0000256" key="10">
    <source>
        <dbReference type="RuleBase" id="RU364115"/>
    </source>
</evidence>
<dbReference type="PANTHER" id="PTHR30195">
    <property type="entry name" value="TYPE I SITE-SPECIFIC DEOXYRIBONUCLEASE PROTEIN SUBUNIT M AND R"/>
    <property type="match status" value="1"/>
</dbReference>
<sequence length="1056" mass="117786">MPHSAREVSAGYGELKLVEAPAIELLKSLGWQHADLFKEKLGKAGTEGRENECQVILPKRLRAALEWLNPGLPALAYELAFDALNIDRSRESVVVANQAIYRLLRDGVKVSFAGADGLPSIETVKLVDWANAANNDYFLATQFRVSGDMYQRRCDGVGFINGLPLVFLEFKAPSVHLKAAFDENLRDYRGQSIPQLFHFNAFILLSNGRETKVGTLTSMWEHFAEWKRISTEEEPAKVSLETALRGMLLPERLLDLIENYTLFELVRGGLVKKVAKNHQFLGVNKAVEEVGKLNENQGKLGVFWHTQGSGKSLSMVFFTQKILRKRPGAWTFVIVTDREELDTQIYKTFANTGSINGAEVQANSAVHLKELLAGNQRYVFTLIQKFRNEQGEEYPTLSNRSDIIVITDEAHRSEYGTFAMNMRKALPNAAFIGFTGTPLIAGEDEKTRAVFGDYVSVYNFAQAIEDGATVPLYYENRIPALQLTNEDLDADLAAILENAELDGEQEKKLEREFGRQYHLITRNDRLETIAADIVEHFTGRGYRGKAMMVCIDKATAIKMYDKVQAHWQATLARLHAELKLSTGEHALALQARIELMLATDMAVVVSQGQNEVADLKAKGLDIEPHRSRMMQGDLEEEFKSPTTKLKLVFVCAMWITGFDVPTCSTLYLDKPMKAHTLMQAIARANRVASGKTSGMIVDYIGIFRHLQDALSVYAHSGRGGEGGQGEHLGEMPLEAKQQLILLLEQAIADAEMWCQVQRISIAEIIAAEGFYRVGLMMDAVDAIVSSEEIKAQFMALAGFVAKHYKAILPDTHAADYAPKTVALAFLARQVKALMPPVDISDVMNDIEALLDDSIATEGYHIPASGMPKALIDLSEIDFEALDAQLQMGKRKHIAAEQLKGAVEKKLNELASKNPSREGMLARFQKLIDAYNAGCMNVEAFVAELKQFTKELSAEELRGVSLGLSEEELAVFDILTQPDPPLTPAQEQEVRRLAKELLAKLKAEKLILDWRLKQQARAAVQKTIRDIFRTLPQPYNLDLRQEKAARAYSFVYEHMAG</sequence>
<dbReference type="Gene3D" id="3.90.1570.50">
    <property type="match status" value="1"/>
</dbReference>
<keyword evidence="7 10" id="KW-0378">Hydrolase</keyword>
<dbReference type="InterPro" id="IPR040980">
    <property type="entry name" value="SWI2_SNF2"/>
</dbReference>
<dbReference type="GO" id="GO:0009307">
    <property type="term" value="P:DNA restriction-modification system"/>
    <property type="evidence" value="ECO:0007669"/>
    <property type="project" value="UniProtKB-KW"/>
</dbReference>
<dbReference type="EC" id="3.1.21.3" evidence="10"/>
<organism evidence="12 13">
    <name type="scientific">Iodobacter fluviatilis</name>
    <dbReference type="NCBI Taxonomy" id="537"/>
    <lineage>
        <taxon>Bacteria</taxon>
        <taxon>Pseudomonadati</taxon>
        <taxon>Pseudomonadota</taxon>
        <taxon>Betaproteobacteria</taxon>
        <taxon>Neisseriales</taxon>
        <taxon>Chitinibacteraceae</taxon>
        <taxon>Iodobacter</taxon>
    </lineage>
</organism>
<dbReference type="InterPro" id="IPR004473">
    <property type="entry name" value="Restrct_endonuc_typeI_HsdR"/>
</dbReference>
<evidence type="ECO:0000256" key="2">
    <source>
        <dbReference type="ARBA" id="ARBA00008598"/>
    </source>
</evidence>
<evidence type="ECO:0000256" key="8">
    <source>
        <dbReference type="ARBA" id="ARBA00022840"/>
    </source>
</evidence>
<comment type="subunit">
    <text evidence="10">The type I restriction/modification system is composed of three polypeptides R, M and S.</text>
</comment>
<reference evidence="12 13" key="1">
    <citation type="submission" date="2018-01" db="EMBL/GenBank/DDBJ databases">
        <title>Genome sequence of Iodobacter sp. strain PCH194 isolated from Indian Trans-Himalaya.</title>
        <authorList>
            <person name="Kumar V."/>
            <person name="Thakur V."/>
            <person name="Kumar S."/>
            <person name="Singh D."/>
        </authorList>
    </citation>
    <scope>NUCLEOTIDE SEQUENCE [LARGE SCALE GENOMIC DNA]</scope>
    <source>
        <strain evidence="12 13">PCH194</strain>
    </source>
</reference>
<keyword evidence="5 10" id="KW-0680">Restriction system</keyword>
<evidence type="ECO:0000256" key="7">
    <source>
        <dbReference type="ARBA" id="ARBA00022801"/>
    </source>
</evidence>
<evidence type="ECO:0000256" key="9">
    <source>
        <dbReference type="ARBA" id="ARBA00023125"/>
    </source>
</evidence>
<evidence type="ECO:0000256" key="1">
    <source>
        <dbReference type="ARBA" id="ARBA00000851"/>
    </source>
</evidence>
<evidence type="ECO:0000259" key="11">
    <source>
        <dbReference type="PROSITE" id="PS51192"/>
    </source>
</evidence>
<dbReference type="KEGG" id="ifl:C1H71_11080"/>
<comment type="similarity">
    <text evidence="2 10">Belongs to the HsdR family.</text>
</comment>
<evidence type="ECO:0000256" key="3">
    <source>
        <dbReference type="ARBA" id="ARBA00022722"/>
    </source>
</evidence>
<dbReference type="SMART" id="SM00487">
    <property type="entry name" value="DEXDc"/>
    <property type="match status" value="1"/>
</dbReference>
<dbReference type="GO" id="GO:0004386">
    <property type="term" value="F:helicase activity"/>
    <property type="evidence" value="ECO:0007669"/>
    <property type="project" value="UniProtKB-KW"/>
</dbReference>
<dbReference type="InterPro" id="IPR051268">
    <property type="entry name" value="Type-I_R_enzyme_R_subunit"/>
</dbReference>